<comment type="caution">
    <text evidence="4">The sequence shown here is derived from an EMBL/GenBank/DDBJ whole genome shotgun (WGS) entry which is preliminary data.</text>
</comment>
<protein>
    <submittedName>
        <fullName evidence="4">PLP-dependent transferase</fullName>
    </submittedName>
</protein>
<dbReference type="AlphaFoldDB" id="A0A9D1PQ53"/>
<name>A0A9D1PQ53_9BACI</name>
<accession>A0A9D1PQ53</accession>
<dbReference type="GO" id="GO:0005737">
    <property type="term" value="C:cytoplasm"/>
    <property type="evidence" value="ECO:0007669"/>
    <property type="project" value="TreeGrafter"/>
</dbReference>
<dbReference type="Gene3D" id="3.90.1150.10">
    <property type="entry name" value="Aspartate Aminotransferase, domain 1"/>
    <property type="match status" value="1"/>
</dbReference>
<dbReference type="GO" id="GO:0016846">
    <property type="term" value="F:carbon-sulfur lyase activity"/>
    <property type="evidence" value="ECO:0007669"/>
    <property type="project" value="TreeGrafter"/>
</dbReference>
<comment type="similarity">
    <text evidence="3">Belongs to the trans-sulfuration enzymes family.</text>
</comment>
<dbReference type="PANTHER" id="PTHR11808:SF90">
    <property type="entry name" value="CYSTATHIONINE GAMMA-SYNTHASE"/>
    <property type="match status" value="1"/>
</dbReference>
<dbReference type="InterPro" id="IPR000277">
    <property type="entry name" value="Cys/Met-Metab_PyrdxlP-dep_enz"/>
</dbReference>
<keyword evidence="4" id="KW-0808">Transferase</keyword>
<dbReference type="SUPFAM" id="SSF53383">
    <property type="entry name" value="PLP-dependent transferases"/>
    <property type="match status" value="1"/>
</dbReference>
<dbReference type="PANTHER" id="PTHR11808">
    <property type="entry name" value="TRANS-SULFURATION ENZYME FAMILY MEMBER"/>
    <property type="match status" value="1"/>
</dbReference>
<reference evidence="4" key="1">
    <citation type="journal article" date="2021" name="PeerJ">
        <title>Extensive microbial diversity within the chicken gut microbiome revealed by metagenomics and culture.</title>
        <authorList>
            <person name="Gilroy R."/>
            <person name="Ravi A."/>
            <person name="Getino M."/>
            <person name="Pursley I."/>
            <person name="Horton D.L."/>
            <person name="Alikhan N.F."/>
            <person name="Baker D."/>
            <person name="Gharbi K."/>
            <person name="Hall N."/>
            <person name="Watson M."/>
            <person name="Adriaenssens E.M."/>
            <person name="Foster-Nyarko E."/>
            <person name="Jarju S."/>
            <person name="Secka A."/>
            <person name="Antonio M."/>
            <person name="Oren A."/>
            <person name="Chaudhuri R.R."/>
            <person name="La Ragione R."/>
            <person name="Hildebrand F."/>
            <person name="Pallen M.J."/>
        </authorList>
    </citation>
    <scope>NUCLEOTIDE SEQUENCE</scope>
    <source>
        <strain evidence="4">CHK169-2315</strain>
    </source>
</reference>
<dbReference type="GO" id="GO:0019346">
    <property type="term" value="P:transsulfuration"/>
    <property type="evidence" value="ECO:0007669"/>
    <property type="project" value="InterPro"/>
</dbReference>
<comment type="cofactor">
    <cofactor evidence="1 3">
        <name>pyridoxal 5'-phosphate</name>
        <dbReference type="ChEBI" id="CHEBI:597326"/>
    </cofactor>
</comment>
<dbReference type="InterPro" id="IPR015424">
    <property type="entry name" value="PyrdxlP-dep_Trfase"/>
</dbReference>
<evidence type="ECO:0000313" key="4">
    <source>
        <dbReference type="EMBL" id="HIV75488.1"/>
    </source>
</evidence>
<organism evidence="4 5">
    <name type="scientific">Candidatus Pseudogracilibacillus intestinigallinarum</name>
    <dbReference type="NCBI Taxonomy" id="2838742"/>
    <lineage>
        <taxon>Bacteria</taxon>
        <taxon>Bacillati</taxon>
        <taxon>Bacillota</taxon>
        <taxon>Bacilli</taxon>
        <taxon>Bacillales</taxon>
        <taxon>Bacillaceae</taxon>
        <taxon>Pseudogracilibacillus</taxon>
    </lineage>
</organism>
<feature type="non-terminal residue" evidence="4">
    <location>
        <position position="1"/>
    </location>
</feature>
<evidence type="ECO:0000256" key="1">
    <source>
        <dbReference type="ARBA" id="ARBA00001933"/>
    </source>
</evidence>
<keyword evidence="2 3" id="KW-0663">Pyridoxal phosphate</keyword>
<dbReference type="GO" id="GO:0016740">
    <property type="term" value="F:transferase activity"/>
    <property type="evidence" value="ECO:0007669"/>
    <property type="project" value="UniProtKB-KW"/>
</dbReference>
<dbReference type="Proteomes" id="UP000823937">
    <property type="component" value="Unassembled WGS sequence"/>
</dbReference>
<reference evidence="4" key="2">
    <citation type="submission" date="2021-04" db="EMBL/GenBank/DDBJ databases">
        <authorList>
            <person name="Gilroy R."/>
        </authorList>
    </citation>
    <scope>NUCLEOTIDE SEQUENCE</scope>
    <source>
        <strain evidence="4">CHK169-2315</strain>
    </source>
</reference>
<evidence type="ECO:0000256" key="3">
    <source>
        <dbReference type="RuleBase" id="RU362118"/>
    </source>
</evidence>
<evidence type="ECO:0000256" key="2">
    <source>
        <dbReference type="ARBA" id="ARBA00022898"/>
    </source>
</evidence>
<dbReference type="Pfam" id="PF01053">
    <property type="entry name" value="Cys_Met_Meta_PP"/>
    <property type="match status" value="1"/>
</dbReference>
<evidence type="ECO:0000313" key="5">
    <source>
        <dbReference type="Proteomes" id="UP000823937"/>
    </source>
</evidence>
<dbReference type="GO" id="GO:0030170">
    <property type="term" value="F:pyridoxal phosphate binding"/>
    <property type="evidence" value="ECO:0007669"/>
    <property type="project" value="InterPro"/>
</dbReference>
<proteinExistence type="inferred from homology"/>
<dbReference type="InterPro" id="IPR015422">
    <property type="entry name" value="PyrdxlP-dep_Trfase_small"/>
</dbReference>
<dbReference type="EMBL" id="DXHX01000147">
    <property type="protein sequence ID" value="HIV75488.1"/>
    <property type="molecule type" value="Genomic_DNA"/>
</dbReference>
<sequence>PFLKALQVFTFAESLGGVESFLTYPVTQTHMDIPEEVRLSYGLSNRLLRASVGVEHEEDLVNDLARAFEQIRT</sequence>
<gene>
    <name evidence="4" type="ORF">H9895_10450</name>
</gene>